<feature type="signal peptide" evidence="1">
    <location>
        <begin position="1"/>
        <end position="19"/>
    </location>
</feature>
<reference evidence="3" key="1">
    <citation type="journal article" date="2019" name="Int. J. Syst. Evol. Microbiol.">
        <title>The Global Catalogue of Microorganisms (GCM) 10K type strain sequencing project: providing services to taxonomists for standard genome sequencing and annotation.</title>
        <authorList>
            <consortium name="The Broad Institute Genomics Platform"/>
            <consortium name="The Broad Institute Genome Sequencing Center for Infectious Disease"/>
            <person name="Wu L."/>
            <person name="Ma J."/>
        </authorList>
    </citation>
    <scope>NUCLEOTIDE SEQUENCE [LARGE SCALE GENOMIC DNA]</scope>
    <source>
        <strain evidence="3">KCTC 32514</strain>
    </source>
</reference>
<evidence type="ECO:0000256" key="1">
    <source>
        <dbReference type="SAM" id="SignalP"/>
    </source>
</evidence>
<proteinExistence type="predicted"/>
<evidence type="ECO:0000313" key="2">
    <source>
        <dbReference type="EMBL" id="MFD2916935.1"/>
    </source>
</evidence>
<organism evidence="2 3">
    <name type="scientific">Psychroserpens luteus</name>
    <dbReference type="NCBI Taxonomy" id="1434066"/>
    <lineage>
        <taxon>Bacteria</taxon>
        <taxon>Pseudomonadati</taxon>
        <taxon>Bacteroidota</taxon>
        <taxon>Flavobacteriia</taxon>
        <taxon>Flavobacteriales</taxon>
        <taxon>Flavobacteriaceae</taxon>
        <taxon>Psychroserpens</taxon>
    </lineage>
</organism>
<sequence>MKKYIILYLILGLSITVSSQNDATKESVEKSVFGVQTGFLGVWVHNESRLSNSIALRSEIGLDTGITGGDVYGNTSAFFVSVITLEPRWYYNLEKRKAKSRRTDGNSGNFISIKTSYHPDWFTINKPNNVIFLSDISIIPTWGIRRNIGKHFNYETGIGVGYVHVFEKDNVILLDDPDVAVNLHLRIGYRF</sequence>
<name>A0ABW5ZV96_9FLAO</name>
<comment type="caution">
    <text evidence="2">The sequence shown here is derived from an EMBL/GenBank/DDBJ whole genome shotgun (WGS) entry which is preliminary data.</text>
</comment>
<dbReference type="Proteomes" id="UP001597548">
    <property type="component" value="Unassembled WGS sequence"/>
</dbReference>
<keyword evidence="1" id="KW-0732">Signal</keyword>
<feature type="chain" id="PRO_5046008948" description="DUF3575 domain-containing protein" evidence="1">
    <location>
        <begin position="20"/>
        <end position="191"/>
    </location>
</feature>
<protein>
    <recommendedName>
        <fullName evidence="4">DUF3575 domain-containing protein</fullName>
    </recommendedName>
</protein>
<gene>
    <name evidence="2" type="ORF">ACFS29_14875</name>
</gene>
<accession>A0ABW5ZV96</accession>
<dbReference type="EMBL" id="JBHUOS010000010">
    <property type="protein sequence ID" value="MFD2916935.1"/>
    <property type="molecule type" value="Genomic_DNA"/>
</dbReference>
<evidence type="ECO:0000313" key="3">
    <source>
        <dbReference type="Proteomes" id="UP001597548"/>
    </source>
</evidence>
<dbReference type="RefSeq" id="WP_194506211.1">
    <property type="nucleotide sequence ID" value="NZ_JADILU010000001.1"/>
</dbReference>
<evidence type="ECO:0008006" key="4">
    <source>
        <dbReference type="Google" id="ProtNLM"/>
    </source>
</evidence>
<keyword evidence="3" id="KW-1185">Reference proteome</keyword>